<dbReference type="Pfam" id="PF13400">
    <property type="entry name" value="Tad"/>
    <property type="match status" value="1"/>
</dbReference>
<proteinExistence type="predicted"/>
<comment type="caution">
    <text evidence="3">The sequence shown here is derived from an EMBL/GenBank/DDBJ whole genome shotgun (WGS) entry which is preliminary data.</text>
</comment>
<sequence>MSAIASARSRICEFAQSDRGSVSVFAVIITLVIVVFFGAVVDFEQVLEARQDAGTAAQEAARAGAGRVDLDRAYKRGRFIVDRQAALRGARSYLSAGGYIGTATITGTHTIQVHVAIARPARFLSLIGISTLHADADATANLTTGVEGPHQP</sequence>
<dbReference type="InterPro" id="IPR028087">
    <property type="entry name" value="Tad_N"/>
</dbReference>
<gene>
    <name evidence="3" type="ORF">J4709_51345</name>
</gene>
<protein>
    <recommendedName>
        <fullName evidence="2">Putative Flp pilus-assembly TadG-like N-terminal domain-containing protein</fullName>
    </recommendedName>
</protein>
<keyword evidence="1" id="KW-1133">Transmembrane helix</keyword>
<keyword evidence="1" id="KW-0812">Transmembrane</keyword>
<keyword evidence="1" id="KW-0472">Membrane</keyword>
<reference evidence="3 4" key="1">
    <citation type="submission" date="2021-03" db="EMBL/GenBank/DDBJ databases">
        <title>Actinomadura violae sp. nov., isolated from lichen in Thailand.</title>
        <authorList>
            <person name="Kanchanasin P."/>
            <person name="Saeng-In P."/>
            <person name="Phongsopitanun W."/>
            <person name="Yuki M."/>
            <person name="Kudo T."/>
            <person name="Ohkuma M."/>
            <person name="Tanasupawat S."/>
        </authorList>
    </citation>
    <scope>NUCLEOTIDE SEQUENCE [LARGE SCALE GENOMIC DNA]</scope>
    <source>
        <strain evidence="3 4">LCR2-06</strain>
    </source>
</reference>
<accession>A0ABS3SBM8</accession>
<dbReference type="RefSeq" id="WP_208252829.1">
    <property type="nucleotide sequence ID" value="NZ_JAGEPF010000056.1"/>
</dbReference>
<name>A0ABS3SBM8_9ACTN</name>
<evidence type="ECO:0000313" key="4">
    <source>
        <dbReference type="Proteomes" id="UP000680206"/>
    </source>
</evidence>
<feature type="transmembrane region" description="Helical" evidence="1">
    <location>
        <begin position="21"/>
        <end position="41"/>
    </location>
</feature>
<dbReference type="Proteomes" id="UP000680206">
    <property type="component" value="Unassembled WGS sequence"/>
</dbReference>
<feature type="domain" description="Putative Flp pilus-assembly TadG-like N-terminal" evidence="2">
    <location>
        <begin position="20"/>
        <end position="66"/>
    </location>
</feature>
<evidence type="ECO:0000259" key="2">
    <source>
        <dbReference type="Pfam" id="PF13400"/>
    </source>
</evidence>
<dbReference type="EMBL" id="JAGEPF010000056">
    <property type="protein sequence ID" value="MBO2465983.1"/>
    <property type="molecule type" value="Genomic_DNA"/>
</dbReference>
<evidence type="ECO:0000313" key="3">
    <source>
        <dbReference type="EMBL" id="MBO2465983.1"/>
    </source>
</evidence>
<evidence type="ECO:0000256" key="1">
    <source>
        <dbReference type="SAM" id="Phobius"/>
    </source>
</evidence>
<organism evidence="3 4">
    <name type="scientific">Actinomadura violacea</name>
    <dbReference type="NCBI Taxonomy" id="2819934"/>
    <lineage>
        <taxon>Bacteria</taxon>
        <taxon>Bacillati</taxon>
        <taxon>Actinomycetota</taxon>
        <taxon>Actinomycetes</taxon>
        <taxon>Streptosporangiales</taxon>
        <taxon>Thermomonosporaceae</taxon>
        <taxon>Actinomadura</taxon>
    </lineage>
</organism>
<keyword evidence="4" id="KW-1185">Reference proteome</keyword>